<keyword evidence="1" id="KW-1133">Transmembrane helix</keyword>
<keyword evidence="1" id="KW-0472">Membrane</keyword>
<comment type="caution">
    <text evidence="2">The sequence shown here is derived from an EMBL/GenBank/DDBJ whole genome shotgun (WGS) entry which is preliminary data.</text>
</comment>
<dbReference type="EMBL" id="JABCJE010000005">
    <property type="protein sequence ID" value="NVO24288.1"/>
    <property type="molecule type" value="Genomic_DNA"/>
</dbReference>
<organism evidence="2 3">
    <name type="scientific">Donghicola mangrovi</name>
    <dbReference type="NCBI Taxonomy" id="2729614"/>
    <lineage>
        <taxon>Bacteria</taxon>
        <taxon>Pseudomonadati</taxon>
        <taxon>Pseudomonadota</taxon>
        <taxon>Alphaproteobacteria</taxon>
        <taxon>Rhodobacterales</taxon>
        <taxon>Roseobacteraceae</taxon>
        <taxon>Donghicola</taxon>
    </lineage>
</organism>
<evidence type="ECO:0000313" key="2">
    <source>
        <dbReference type="EMBL" id="NVO24288.1"/>
    </source>
</evidence>
<feature type="transmembrane region" description="Helical" evidence="1">
    <location>
        <begin position="6"/>
        <end position="34"/>
    </location>
</feature>
<protein>
    <submittedName>
        <fullName evidence="2">Uncharacterized protein</fullName>
    </submittedName>
</protein>
<gene>
    <name evidence="2" type="ORF">HJ536_13055</name>
</gene>
<evidence type="ECO:0000256" key="1">
    <source>
        <dbReference type="SAM" id="Phobius"/>
    </source>
</evidence>
<proteinExistence type="predicted"/>
<keyword evidence="1" id="KW-0812">Transmembrane</keyword>
<accession>A0A850QBG9</accession>
<evidence type="ECO:0000313" key="3">
    <source>
        <dbReference type="Proteomes" id="UP000592216"/>
    </source>
</evidence>
<dbReference type="AlphaFoldDB" id="A0A850QBG9"/>
<dbReference type="Proteomes" id="UP000592216">
    <property type="component" value="Unassembled WGS sequence"/>
</dbReference>
<name>A0A850QBG9_9RHOB</name>
<feature type="transmembrane region" description="Helical" evidence="1">
    <location>
        <begin position="74"/>
        <end position="97"/>
    </location>
</feature>
<reference evidence="2 3" key="1">
    <citation type="submission" date="2020-04" db="EMBL/GenBank/DDBJ databases">
        <title>Donghicola sp., a member of the Rhodobacteraceae family isolated from mangrove forest in Thailand.</title>
        <authorList>
            <person name="Charoenyingcharoen P."/>
            <person name="Yukphan P."/>
        </authorList>
    </citation>
    <scope>NUCLEOTIDE SEQUENCE [LARGE SCALE GENOMIC DNA]</scope>
    <source>
        <strain evidence="2 3">B5-SW-15</strain>
    </source>
</reference>
<dbReference type="RefSeq" id="WP_177158028.1">
    <property type="nucleotide sequence ID" value="NZ_JABCJE010000005.1"/>
</dbReference>
<sequence length="100" mass="10997">MSESDVLKVLVGGGAAFLAGLNLLIVNFVLRYFLRGYFTRSAFRGLRVRHEVASEFISAEVLPGRGILHRIAQILMATGLTVVMLSGIVWLILRIIARNA</sequence>